<organism evidence="11 12">
    <name type="scientific">Cafeteria roenbergensis</name>
    <name type="common">Marine flagellate</name>
    <dbReference type="NCBI Taxonomy" id="33653"/>
    <lineage>
        <taxon>Eukaryota</taxon>
        <taxon>Sar</taxon>
        <taxon>Stramenopiles</taxon>
        <taxon>Bigyra</taxon>
        <taxon>Opalozoa</taxon>
        <taxon>Bicosoecida</taxon>
        <taxon>Cafeteriaceae</taxon>
        <taxon>Cafeteria</taxon>
    </lineage>
</organism>
<feature type="compositionally biased region" description="Gly residues" evidence="7">
    <location>
        <begin position="118"/>
        <end position="128"/>
    </location>
</feature>
<evidence type="ECO:0000259" key="10">
    <source>
        <dbReference type="Pfam" id="PF24656"/>
    </source>
</evidence>
<evidence type="ECO:0000256" key="6">
    <source>
        <dbReference type="ARBA" id="ARBA00024729"/>
    </source>
</evidence>
<dbReference type="Proteomes" id="UP000325113">
    <property type="component" value="Unassembled WGS sequence"/>
</dbReference>
<dbReference type="InterPro" id="IPR052299">
    <property type="entry name" value="CEP76"/>
</dbReference>
<evidence type="ECO:0000256" key="1">
    <source>
        <dbReference type="ARBA" id="ARBA00004114"/>
    </source>
</evidence>
<comment type="similarity">
    <text evidence="2">Belongs to the CEP76 family.</text>
</comment>
<dbReference type="SUPFAM" id="SSF54001">
    <property type="entry name" value="Cysteine proteinases"/>
    <property type="match status" value="1"/>
</dbReference>
<dbReference type="EMBL" id="VLTM01000018">
    <property type="protein sequence ID" value="KAA0164251.1"/>
    <property type="molecule type" value="Genomic_DNA"/>
</dbReference>
<dbReference type="InterPro" id="IPR056290">
    <property type="entry name" value="CEPT76/DRC7_peptidase-like_dom"/>
</dbReference>
<dbReference type="InterPro" id="IPR038765">
    <property type="entry name" value="Papain-like_cys_pep_sf"/>
</dbReference>
<evidence type="ECO:0000256" key="2">
    <source>
        <dbReference type="ARBA" id="ARBA00005400"/>
    </source>
</evidence>
<feature type="domain" description="CEP76 C2" evidence="8">
    <location>
        <begin position="168"/>
        <end position="369"/>
    </location>
</feature>
<accession>A0A5A8DK85</accession>
<feature type="domain" description="CEP76/DRC7 peptidase-like" evidence="10">
    <location>
        <begin position="407"/>
        <end position="544"/>
    </location>
</feature>
<keyword evidence="5" id="KW-0206">Cytoskeleton</keyword>
<protein>
    <recommendedName>
        <fullName evidence="3">Centrosomal protein of 76 kDa</fullName>
    </recommendedName>
</protein>
<evidence type="ECO:0000313" key="12">
    <source>
        <dbReference type="Proteomes" id="UP000325113"/>
    </source>
</evidence>
<feature type="region of interest" description="Disordered" evidence="7">
    <location>
        <begin position="66"/>
        <end position="136"/>
    </location>
</feature>
<evidence type="ECO:0000259" key="9">
    <source>
        <dbReference type="Pfam" id="PF24652"/>
    </source>
</evidence>
<dbReference type="InterPro" id="IPR028926">
    <property type="entry name" value="CEP76-C2"/>
</dbReference>
<evidence type="ECO:0000259" key="8">
    <source>
        <dbReference type="Pfam" id="PF15627"/>
    </source>
</evidence>
<proteinExistence type="inferred from homology"/>
<gene>
    <name evidence="11" type="ORF">FNF31_02487</name>
</gene>
<dbReference type="Pfam" id="PF24652">
    <property type="entry name" value="CEP76_C"/>
    <property type="match status" value="1"/>
</dbReference>
<evidence type="ECO:0000256" key="4">
    <source>
        <dbReference type="ARBA" id="ARBA00022490"/>
    </source>
</evidence>
<evidence type="ECO:0000256" key="7">
    <source>
        <dbReference type="SAM" id="MobiDB-lite"/>
    </source>
</evidence>
<evidence type="ECO:0000313" key="11">
    <source>
        <dbReference type="EMBL" id="KAA0164251.1"/>
    </source>
</evidence>
<feature type="region of interest" description="Disordered" evidence="7">
    <location>
        <begin position="186"/>
        <end position="213"/>
    </location>
</feature>
<name>A0A5A8DK85_CAFRO</name>
<keyword evidence="4" id="KW-0963">Cytoplasm</keyword>
<feature type="compositionally biased region" description="Low complexity" evidence="7">
    <location>
        <begin position="198"/>
        <end position="213"/>
    </location>
</feature>
<reference evidence="11 12" key="1">
    <citation type="submission" date="2019-07" db="EMBL/GenBank/DDBJ databases">
        <title>Genomes of Cafeteria roenbergensis.</title>
        <authorList>
            <person name="Fischer M.G."/>
            <person name="Hackl T."/>
            <person name="Roman M."/>
        </authorList>
    </citation>
    <scope>NUCLEOTIDE SEQUENCE [LARGE SCALE GENOMIC DNA]</scope>
    <source>
        <strain evidence="11 12">Cflag</strain>
    </source>
</reference>
<evidence type="ECO:0000256" key="5">
    <source>
        <dbReference type="ARBA" id="ARBA00023212"/>
    </source>
</evidence>
<feature type="domain" description="Centrosomal protein of 76 kDa C-terminal" evidence="9">
    <location>
        <begin position="575"/>
        <end position="704"/>
    </location>
</feature>
<dbReference type="PANTHER" id="PTHR46436:SF1">
    <property type="entry name" value="CENTROSOMAL PROTEIN OF 76 KDA"/>
    <property type="match status" value="1"/>
</dbReference>
<dbReference type="AlphaFoldDB" id="A0A5A8DK85"/>
<evidence type="ECO:0000256" key="3">
    <source>
        <dbReference type="ARBA" id="ARBA00015706"/>
    </source>
</evidence>
<dbReference type="GO" id="GO:0005814">
    <property type="term" value="C:centriole"/>
    <property type="evidence" value="ECO:0007669"/>
    <property type="project" value="UniProtKB-SubCell"/>
</dbReference>
<comment type="function">
    <text evidence="6">Centrosomal protein involved in regulation of centriole duplication. Required to limit centriole duplication to once per cell cycle by preventing centriole reduplication.</text>
</comment>
<sequence length="705" mass="72389">MAAEALRDQVHGYLQSQGVYDEVRAVLREREAELGSAALAGMSQAEKVRHVLREAGVVDAVVNGLASGVEPPHGQATSHTGRSKDGKQSPSAAEADAGRSSLSGGLGGDGDAADAALGGNGSGSGSGGLAFSDDKDKDEDEDLVSLAALAAACSADLSLRQGDGPRPLDPRRKYLRIHVQAGSAFLSDMAPDQDDGGRSAASAASAGSTGLRTAARPRAETSFLVLHACFRGQRFRGIPVPASESPSFDAAFLLDLFPSLDAVPPGGGLRRLMASADPLQLAVTRIVATGPQAAAVGRGSAGAAEPTAAAAASAGLPAGLGELGGTAFRVELVSYVCVEWRRVLATGSASLTVELPAAGTAGEAGLSAGGAGSGATGGEGEFAGDGWDPESAWSPDAEFDEPDTAPWHSPFTVLAMRSGTAADHATLLCSLLRGFGLDAFVAVGTWVDARGVEGTHEWVVSLDDRSLDDAAGGAGEQEGGLVVRFWEPLTGERSAPDWPTADGRRFRTIACLFNEESLLANVQPTSSVSGCSWALRDEGKWLPFDQGAIGALAATLPPAPALCPPTVAEGPLAFALEQCLRAEALAWREEAALPEAPFDPRLEHSLAPALAAYESERLTGRPFGADDFRAAVRACVPPGHSFSAFPFQVGHASPARLAAFLRASAVAEGVVCSRREAVSLAVRVRVFAYAEDVLAVWVIVACRCA</sequence>
<dbReference type="PANTHER" id="PTHR46436">
    <property type="entry name" value="CENTROSOMAL PROTEIN OF 76 KDA"/>
    <property type="match status" value="1"/>
</dbReference>
<dbReference type="Pfam" id="PF24656">
    <property type="entry name" value="CEPT76_peptidase"/>
    <property type="match status" value="1"/>
</dbReference>
<comment type="caution">
    <text evidence="11">The sequence shown here is derived from an EMBL/GenBank/DDBJ whole genome shotgun (WGS) entry which is preliminary data.</text>
</comment>
<dbReference type="InterPro" id="IPR056288">
    <property type="entry name" value="CEP76_C"/>
</dbReference>
<dbReference type="Pfam" id="PF15627">
    <property type="entry name" value="CEP76-C2"/>
    <property type="match status" value="1"/>
</dbReference>
<comment type="subcellular location">
    <subcellularLocation>
        <location evidence="1">Cytoplasm</location>
        <location evidence="1">Cytoskeleton</location>
        <location evidence="1">Microtubule organizing center</location>
        <location evidence="1">Centrosome</location>
        <location evidence="1">Centriole</location>
    </subcellularLocation>
</comment>